<name>A0A841SVY3_9BACL</name>
<feature type="domain" description="Solute-binding protein family 3/N-terminal" evidence="2">
    <location>
        <begin position="46"/>
        <end position="263"/>
    </location>
</feature>
<gene>
    <name evidence="3" type="ORF">H7B67_18340</name>
</gene>
<dbReference type="EMBL" id="JACJVQ010000017">
    <property type="protein sequence ID" value="MBB6636084.1"/>
    <property type="molecule type" value="Genomic_DNA"/>
</dbReference>
<protein>
    <submittedName>
        <fullName evidence="3">ABC transporter substrate-binding protein</fullName>
    </submittedName>
</protein>
<dbReference type="Pfam" id="PF09084">
    <property type="entry name" value="NMT1"/>
    <property type="match status" value="1"/>
</dbReference>
<organism evidence="3 4">
    <name type="scientific">Cohnella thailandensis</name>
    <dbReference type="NCBI Taxonomy" id="557557"/>
    <lineage>
        <taxon>Bacteria</taxon>
        <taxon>Bacillati</taxon>
        <taxon>Bacillota</taxon>
        <taxon>Bacilli</taxon>
        <taxon>Bacillales</taxon>
        <taxon>Paenibacillaceae</taxon>
        <taxon>Cohnella</taxon>
    </lineage>
</organism>
<comment type="caution">
    <text evidence="3">The sequence shown here is derived from an EMBL/GenBank/DDBJ whole genome shotgun (WGS) entry which is preliminary data.</text>
</comment>
<evidence type="ECO:0000313" key="4">
    <source>
        <dbReference type="Proteomes" id="UP000535838"/>
    </source>
</evidence>
<dbReference type="PROSITE" id="PS51257">
    <property type="entry name" value="PROKAR_LIPOPROTEIN"/>
    <property type="match status" value="1"/>
</dbReference>
<evidence type="ECO:0000259" key="2">
    <source>
        <dbReference type="SMART" id="SM00062"/>
    </source>
</evidence>
<reference evidence="3 4" key="1">
    <citation type="submission" date="2020-08" db="EMBL/GenBank/DDBJ databases">
        <title>Cohnella phylogeny.</title>
        <authorList>
            <person name="Dunlap C."/>
        </authorList>
    </citation>
    <scope>NUCLEOTIDE SEQUENCE [LARGE SCALE GENOMIC DNA]</scope>
    <source>
        <strain evidence="3 4">DSM 25241</strain>
    </source>
</reference>
<accession>A0A841SVY3</accession>
<dbReference type="InterPro" id="IPR001638">
    <property type="entry name" value="Solute-binding_3/MltF_N"/>
</dbReference>
<dbReference type="Proteomes" id="UP000535838">
    <property type="component" value="Unassembled WGS sequence"/>
</dbReference>
<dbReference type="InterPro" id="IPR015168">
    <property type="entry name" value="SsuA/THI5"/>
</dbReference>
<dbReference type="SUPFAM" id="SSF53850">
    <property type="entry name" value="Periplasmic binding protein-like II"/>
    <property type="match status" value="1"/>
</dbReference>
<dbReference type="SMART" id="SM00062">
    <property type="entry name" value="PBPb"/>
    <property type="match status" value="1"/>
</dbReference>
<sequence>MRKSGVRFGPAVRLAIALLLALLLAGCGSQDGKEERAFRQPVEPGKLKVGYGGSSALIGLQKRGDLEARLAALPQAVAVEWLRFDDDASLFRAIEEGRVDIGSVGDAVPAFLHREEAPLVYLAAEPANPSAYAIVVPLDSSIYAAADLKGKRVAYANASNEHLLLLEALDSAGLSAADLKPVELAPADTFRSVEGRKADAWAIGEPELSRTEPLGVRIIATGELSPAIRDIYIATPESMEGREELFGQALDAIGAYDDWLNEQYHDAAELLYQETGILHASWLSAFERKAYGTAPMLASIVREQQQVADTVRRLGGRQESIDVKRFIK</sequence>
<keyword evidence="4" id="KW-1185">Reference proteome</keyword>
<evidence type="ECO:0000313" key="3">
    <source>
        <dbReference type="EMBL" id="MBB6636084.1"/>
    </source>
</evidence>
<comment type="similarity">
    <text evidence="1">Belongs to the bacterial solute-binding protein SsuA/TauA family.</text>
</comment>
<evidence type="ECO:0000256" key="1">
    <source>
        <dbReference type="ARBA" id="ARBA00010742"/>
    </source>
</evidence>
<dbReference type="PANTHER" id="PTHR30024">
    <property type="entry name" value="ALIPHATIC SULFONATES-BINDING PROTEIN-RELATED"/>
    <property type="match status" value="1"/>
</dbReference>
<dbReference type="RefSeq" id="WP_185121320.1">
    <property type="nucleotide sequence ID" value="NZ_JACJVQ010000017.1"/>
</dbReference>
<dbReference type="AlphaFoldDB" id="A0A841SVY3"/>
<dbReference type="PANTHER" id="PTHR30024:SF42">
    <property type="entry name" value="ALIPHATIC SULFONATES-BINDING PROTEIN-RELATED"/>
    <property type="match status" value="1"/>
</dbReference>
<dbReference type="Gene3D" id="3.40.190.10">
    <property type="entry name" value="Periplasmic binding protein-like II"/>
    <property type="match status" value="2"/>
</dbReference>
<proteinExistence type="inferred from homology"/>